<dbReference type="EMBL" id="BAAAHG010000024">
    <property type="protein sequence ID" value="GAA0916085.1"/>
    <property type="molecule type" value="Genomic_DNA"/>
</dbReference>
<comment type="caution">
    <text evidence="2">The sequence shown here is derived from an EMBL/GenBank/DDBJ whole genome shotgun (WGS) entry which is preliminary data.</text>
</comment>
<protein>
    <submittedName>
        <fullName evidence="2">Uncharacterized protein</fullName>
    </submittedName>
</protein>
<keyword evidence="3" id="KW-1185">Reference proteome</keyword>
<dbReference type="Proteomes" id="UP001501005">
    <property type="component" value="Unassembled WGS sequence"/>
</dbReference>
<feature type="compositionally biased region" description="Basic and acidic residues" evidence="1">
    <location>
        <begin position="99"/>
        <end position="108"/>
    </location>
</feature>
<evidence type="ECO:0000313" key="2">
    <source>
        <dbReference type="EMBL" id="GAA0916085.1"/>
    </source>
</evidence>
<name>A0ABN1NTS6_9ACTN</name>
<feature type="compositionally biased region" description="Acidic residues" evidence="1">
    <location>
        <begin position="77"/>
        <end position="86"/>
    </location>
</feature>
<proteinExistence type="predicted"/>
<evidence type="ECO:0000256" key="1">
    <source>
        <dbReference type="SAM" id="MobiDB-lite"/>
    </source>
</evidence>
<organism evidence="2 3">
    <name type="scientific">Streptomyces thermoalcalitolerans</name>
    <dbReference type="NCBI Taxonomy" id="65605"/>
    <lineage>
        <taxon>Bacteria</taxon>
        <taxon>Bacillati</taxon>
        <taxon>Actinomycetota</taxon>
        <taxon>Actinomycetes</taxon>
        <taxon>Kitasatosporales</taxon>
        <taxon>Streptomycetaceae</taxon>
        <taxon>Streptomyces</taxon>
    </lineage>
</organism>
<accession>A0ABN1NTS6</accession>
<feature type="region of interest" description="Disordered" evidence="1">
    <location>
        <begin position="1"/>
        <end position="130"/>
    </location>
</feature>
<reference evidence="2 3" key="1">
    <citation type="journal article" date="2019" name="Int. J. Syst. Evol. Microbiol.">
        <title>The Global Catalogue of Microorganisms (GCM) 10K type strain sequencing project: providing services to taxonomists for standard genome sequencing and annotation.</title>
        <authorList>
            <consortium name="The Broad Institute Genomics Platform"/>
            <consortium name="The Broad Institute Genome Sequencing Center for Infectious Disease"/>
            <person name="Wu L."/>
            <person name="Ma J."/>
        </authorList>
    </citation>
    <scope>NUCLEOTIDE SEQUENCE [LARGE SCALE GENOMIC DNA]</scope>
    <source>
        <strain evidence="2 3">JCM 10673</strain>
    </source>
</reference>
<gene>
    <name evidence="2" type="ORF">GCM10009549_32110</name>
</gene>
<sequence length="130" mass="13957">MRDRIVAHVVTSPHQLRGRPAQDDPLVGSARGVGSSPPHAAPPGTHPKPWGRPHRTAAEGETRKGAARMRAAPARNEEEEEEEEDGGPACGACSHRTRVLVDDGADRRRTTKPRSVITDRGSLLRGPEGI</sequence>
<evidence type="ECO:0000313" key="3">
    <source>
        <dbReference type="Proteomes" id="UP001501005"/>
    </source>
</evidence>